<dbReference type="GO" id="GO:0032259">
    <property type="term" value="P:methylation"/>
    <property type="evidence" value="ECO:0007669"/>
    <property type="project" value="UniProtKB-KW"/>
</dbReference>
<dbReference type="SUPFAM" id="SSF53335">
    <property type="entry name" value="S-adenosyl-L-methionine-dependent methyltransferases"/>
    <property type="match status" value="1"/>
</dbReference>
<organism evidence="2">
    <name type="scientific">Caldithrix abyssi</name>
    <dbReference type="NCBI Taxonomy" id="187145"/>
    <lineage>
        <taxon>Bacteria</taxon>
        <taxon>Pseudomonadati</taxon>
        <taxon>Calditrichota</taxon>
        <taxon>Calditrichia</taxon>
        <taxon>Calditrichales</taxon>
        <taxon>Calditrichaceae</taxon>
        <taxon>Caldithrix</taxon>
    </lineage>
</organism>
<keyword evidence="2" id="KW-0489">Methyltransferase</keyword>
<dbReference type="InterPro" id="IPR029063">
    <property type="entry name" value="SAM-dependent_MTases_sf"/>
</dbReference>
<dbReference type="InterPro" id="IPR013216">
    <property type="entry name" value="Methyltransf_11"/>
</dbReference>
<dbReference type="Proteomes" id="UP000886111">
    <property type="component" value="Unassembled WGS sequence"/>
</dbReference>
<dbReference type="EMBL" id="DRTD01000427">
    <property type="protein sequence ID" value="HHE55284.1"/>
    <property type="molecule type" value="Genomic_DNA"/>
</dbReference>
<proteinExistence type="predicted"/>
<dbReference type="Gene3D" id="3.40.50.150">
    <property type="entry name" value="Vaccinia Virus protein VP39"/>
    <property type="match status" value="1"/>
</dbReference>
<comment type="caution">
    <text evidence="2">The sequence shown here is derived from an EMBL/GenBank/DDBJ whole genome shotgun (WGS) entry which is preliminary data.</text>
</comment>
<dbReference type="GO" id="GO:0008757">
    <property type="term" value="F:S-adenosylmethionine-dependent methyltransferase activity"/>
    <property type="evidence" value="ECO:0007669"/>
    <property type="project" value="InterPro"/>
</dbReference>
<name>A0A7V5H3N8_CALAY</name>
<protein>
    <submittedName>
        <fullName evidence="2">Class I SAM-dependent methyltransferase</fullName>
    </submittedName>
</protein>
<gene>
    <name evidence="2" type="ORF">ENL21_05835</name>
</gene>
<accession>A0A7V5H3N8</accession>
<dbReference type="Pfam" id="PF08241">
    <property type="entry name" value="Methyltransf_11"/>
    <property type="match status" value="1"/>
</dbReference>
<keyword evidence="2" id="KW-0808">Transferase</keyword>
<reference evidence="2" key="1">
    <citation type="journal article" date="2020" name="mSystems">
        <title>Genome- and Community-Level Interaction Insights into Carbon Utilization and Element Cycling Functions of Hydrothermarchaeota in Hydrothermal Sediment.</title>
        <authorList>
            <person name="Zhou Z."/>
            <person name="Liu Y."/>
            <person name="Xu W."/>
            <person name="Pan J."/>
            <person name="Luo Z.H."/>
            <person name="Li M."/>
        </authorList>
    </citation>
    <scope>NUCLEOTIDE SEQUENCE [LARGE SCALE GENOMIC DNA]</scope>
    <source>
        <strain evidence="2">HyVt-76</strain>
    </source>
</reference>
<evidence type="ECO:0000313" key="2">
    <source>
        <dbReference type="EMBL" id="HHE55284.1"/>
    </source>
</evidence>
<evidence type="ECO:0000259" key="1">
    <source>
        <dbReference type="Pfam" id="PF08241"/>
    </source>
</evidence>
<dbReference type="AlphaFoldDB" id="A0A7V5H3N8"/>
<feature type="domain" description="Methyltransferase type 11" evidence="1">
    <location>
        <begin position="66"/>
        <end position="149"/>
    </location>
</feature>
<sequence>MSTETKKANFFFPIIDTWPEYFENPHEGLGTTYERFLLHGFFQRLDQQFNIEQVLEAPSFGMTGMSGINSLWWAKKQKQVTVVDDHLERLTKIQKIWQQLQLQASFCLTERFEKLPFADQSFDLSWNFASLWFVKDLPAFCVELSRLTRQVIFICVPNRYGVGYQIRLRWPGGTKPELQYQNIRTSNIRKELERLNWRLAEKGYFDVPPWPDFPLKKEVLFDKLKVGFLLKLFSKQKKLSATGERMTILDYFSNQRPDLEQEVFKFKFLEKAPFPIRQLWAHHQYLIFVKD</sequence>